<evidence type="ECO:0000256" key="14">
    <source>
        <dbReference type="RuleBase" id="RU365038"/>
    </source>
</evidence>
<sequence>MSVEPATKKVKLELTSCDEPLTQKDVIAFQKEALFRCIHQKRISLESLQTQYALSTRQCADVTRKLANLMALVVTLARFLQPICQADEEKEICEKVAQGDETVIVQLSDVFMKLLTKYSGTENGDEKTQGLAIALQALQQDKDELVYQNKHLQEEVIRIKSYYEGIVHSYDREESQTVKRIFKRKDNTDEVNVKEESLPNGTDISKQESTPLKEDSPVNGGTHGNGNDGGKDVEQELRMQDLKSQIDALQTTVQSLEQFKQQNEQEIIKLRKQLQEQQSQPSESTQDTKDTHSEKIQHLTRQNGELSQVNEDLLTKFHELSKCRDVYSNNLAQELQTAQETLKKHNSNLEKDLVRIRTTRDELLSKVAILEKETSKSTMLEDLQSALDTLASQWSKLESRSKLTSSSETSQNQDALLKELQDLEQAFKDLSGITHKKYSEYINQESVISKLSVEKTKADQKYFAAMRSKDAILVENKNLSKSLTKSNDLISQLKDSDKLLRQKIDNITKQLQLSQSNEKRLIDSNKITTLKTMDLNSELSKLKKSLNFTKDENFKLTTQLTQLEGKLQSLETDLKSVRIKSHNFESKCEKLQNSLLTNGGDNGPLVEELENFRTLVYCSLCSKNWKNMAIKSCGHVFCENCCKERLASRMRKCPTCNKAFSSNDLLLVHL</sequence>
<dbReference type="AlphaFoldDB" id="A0A1Q2ZVS7"/>
<keyword evidence="9 14" id="KW-0862">Zinc</keyword>
<keyword evidence="10 14" id="KW-0156">Chromatin regulator</keyword>
<keyword evidence="5 14" id="KW-0808">Transferase</keyword>
<comment type="similarity">
    <text evidence="4 14">Belongs to the BRE1 family.</text>
</comment>
<comment type="catalytic activity">
    <reaction evidence="1 14">
        <text>S-ubiquitinyl-[E2 ubiquitin-conjugating enzyme]-L-cysteine + [acceptor protein]-L-lysine = [E2 ubiquitin-conjugating enzyme]-L-cysteine + N(6)-ubiquitinyl-[acceptor protein]-L-lysine.</text>
        <dbReference type="EC" id="2.3.2.27"/>
    </reaction>
</comment>
<feature type="domain" description="RING-type" evidence="17">
    <location>
        <begin position="618"/>
        <end position="657"/>
    </location>
</feature>
<dbReference type="PANTHER" id="PTHR23163:SF0">
    <property type="entry name" value="E3 UBIQUITIN-PROTEIN LIGASE BRE1"/>
    <property type="match status" value="1"/>
</dbReference>
<dbReference type="Pfam" id="PF08647">
    <property type="entry name" value="BRE1"/>
    <property type="match status" value="1"/>
</dbReference>
<dbReference type="Pfam" id="PF00097">
    <property type="entry name" value="zf-C3HC4"/>
    <property type="match status" value="1"/>
</dbReference>
<evidence type="ECO:0000256" key="13">
    <source>
        <dbReference type="PROSITE-ProRule" id="PRU00042"/>
    </source>
</evidence>
<dbReference type="eggNOG" id="KOG0978">
    <property type="taxonomic scope" value="Eukaryota"/>
</dbReference>
<evidence type="ECO:0000256" key="5">
    <source>
        <dbReference type="ARBA" id="ARBA00022679"/>
    </source>
</evidence>
<reference evidence="19 20" key="1">
    <citation type="submission" date="2016-08" db="EMBL/GenBank/DDBJ databases">
        <title>Draft genome sequence of allopolyploid Zygosaccharomyces rouxii.</title>
        <authorList>
            <person name="Watanabe J."/>
            <person name="Uehara K."/>
            <person name="Mogi Y."/>
            <person name="Tsukioka Y."/>
        </authorList>
    </citation>
    <scope>NUCLEOTIDE SEQUENCE [LARGE SCALE GENOMIC DNA]</scope>
    <source>
        <strain evidence="19 20">NBRC 110957</strain>
    </source>
</reference>
<evidence type="ECO:0000256" key="15">
    <source>
        <dbReference type="SAM" id="Coils"/>
    </source>
</evidence>
<dbReference type="FunFam" id="3.30.40.10:FF:000414">
    <property type="entry name" value="E3 ubiquitin protein ligase"/>
    <property type="match status" value="1"/>
</dbReference>
<evidence type="ECO:0000256" key="4">
    <source>
        <dbReference type="ARBA" id="ARBA00005555"/>
    </source>
</evidence>
<evidence type="ECO:0000256" key="2">
    <source>
        <dbReference type="ARBA" id="ARBA00004123"/>
    </source>
</evidence>
<keyword evidence="8 14" id="KW-0833">Ubl conjugation pathway</keyword>
<evidence type="ECO:0000313" key="19">
    <source>
        <dbReference type="EMBL" id="GAV47539.1"/>
    </source>
</evidence>
<dbReference type="InterPro" id="IPR013083">
    <property type="entry name" value="Znf_RING/FYVE/PHD"/>
</dbReference>
<evidence type="ECO:0000259" key="18">
    <source>
        <dbReference type="PROSITE" id="PS50157"/>
    </source>
</evidence>
<feature type="compositionally biased region" description="Polar residues" evidence="16">
    <location>
        <begin position="199"/>
        <end position="210"/>
    </location>
</feature>
<dbReference type="EMBL" id="BDGX01000008">
    <property type="protein sequence ID" value="GAV47539.1"/>
    <property type="molecule type" value="Genomic_DNA"/>
</dbReference>
<feature type="coiled-coil region" evidence="15">
    <location>
        <begin position="328"/>
        <end position="426"/>
    </location>
</feature>
<feature type="region of interest" description="Disordered" evidence="16">
    <location>
        <begin position="273"/>
        <end position="304"/>
    </location>
</feature>
<dbReference type="SUPFAM" id="SSF57850">
    <property type="entry name" value="RING/U-box"/>
    <property type="match status" value="1"/>
</dbReference>
<comment type="subcellular location">
    <subcellularLocation>
        <location evidence="2 14">Nucleus</location>
    </subcellularLocation>
</comment>
<evidence type="ECO:0000256" key="8">
    <source>
        <dbReference type="ARBA" id="ARBA00022786"/>
    </source>
</evidence>
<dbReference type="GO" id="GO:0005634">
    <property type="term" value="C:nucleus"/>
    <property type="evidence" value="ECO:0007669"/>
    <property type="project" value="UniProtKB-SubCell"/>
</dbReference>
<evidence type="ECO:0000256" key="12">
    <source>
        <dbReference type="ARBA" id="ARBA00023242"/>
    </source>
</evidence>
<keyword evidence="12 14" id="KW-0539">Nucleus</keyword>
<protein>
    <recommendedName>
        <fullName evidence="14">E3 ubiquitin protein ligase</fullName>
        <ecNumber evidence="14">2.3.2.27</ecNumber>
    </recommendedName>
</protein>
<dbReference type="EC" id="2.3.2.27" evidence="14"/>
<dbReference type="GO" id="GO:0061630">
    <property type="term" value="F:ubiquitin protein ligase activity"/>
    <property type="evidence" value="ECO:0007669"/>
    <property type="project" value="UniProtKB-EC"/>
</dbReference>
<gene>
    <name evidence="19" type="ORF">ZYGR_0H03850</name>
</gene>
<dbReference type="InterPro" id="IPR001841">
    <property type="entry name" value="Znf_RING"/>
</dbReference>
<keyword evidence="7 13" id="KW-0863">Zinc-finger</keyword>
<evidence type="ECO:0000313" key="20">
    <source>
        <dbReference type="Proteomes" id="UP000187013"/>
    </source>
</evidence>
<feature type="compositionally biased region" description="Low complexity" evidence="16">
    <location>
        <begin position="275"/>
        <end position="285"/>
    </location>
</feature>
<dbReference type="GO" id="GO:0033503">
    <property type="term" value="C:HULC complex"/>
    <property type="evidence" value="ECO:0007669"/>
    <property type="project" value="TreeGrafter"/>
</dbReference>
<feature type="domain" description="C2H2-type" evidence="18">
    <location>
        <begin position="651"/>
        <end position="670"/>
    </location>
</feature>
<dbReference type="InterPro" id="IPR013956">
    <property type="entry name" value="E3_ubiquit_lig_Bre1"/>
</dbReference>
<dbReference type="PROSITE" id="PS50157">
    <property type="entry name" value="ZINC_FINGER_C2H2_2"/>
    <property type="match status" value="1"/>
</dbReference>
<dbReference type="PANTHER" id="PTHR23163">
    <property type="entry name" value="RING FINGER PROTEIN-RELATED"/>
    <property type="match status" value="1"/>
</dbReference>
<evidence type="ECO:0000256" key="6">
    <source>
        <dbReference type="ARBA" id="ARBA00022723"/>
    </source>
</evidence>
<dbReference type="Gene3D" id="3.30.40.10">
    <property type="entry name" value="Zinc/RING finger domain, C3HC4 (zinc finger)"/>
    <property type="match status" value="1"/>
</dbReference>
<dbReference type="Proteomes" id="UP000187013">
    <property type="component" value="Unassembled WGS sequence"/>
</dbReference>
<dbReference type="GO" id="GO:0016567">
    <property type="term" value="P:protein ubiquitination"/>
    <property type="evidence" value="ECO:0007669"/>
    <property type="project" value="UniProtKB-UniRule"/>
</dbReference>
<evidence type="ECO:0000256" key="7">
    <source>
        <dbReference type="ARBA" id="ARBA00022771"/>
    </source>
</evidence>
<feature type="compositionally biased region" description="Basic and acidic residues" evidence="16">
    <location>
        <begin position="286"/>
        <end position="297"/>
    </location>
</feature>
<organism evidence="19 20">
    <name type="scientific">Zygosaccharomyces rouxii</name>
    <dbReference type="NCBI Taxonomy" id="4956"/>
    <lineage>
        <taxon>Eukaryota</taxon>
        <taxon>Fungi</taxon>
        <taxon>Dikarya</taxon>
        <taxon>Ascomycota</taxon>
        <taxon>Saccharomycotina</taxon>
        <taxon>Saccharomycetes</taxon>
        <taxon>Saccharomycetales</taxon>
        <taxon>Saccharomycetaceae</taxon>
        <taxon>Zygosaccharomyces</taxon>
    </lineage>
</organism>
<comment type="caution">
    <text evidence="19">The sequence shown here is derived from an EMBL/GenBank/DDBJ whole genome shotgun (WGS) entry which is preliminary data.</text>
</comment>
<dbReference type="OrthoDB" id="654191at2759"/>
<dbReference type="CDD" id="cd16499">
    <property type="entry name" value="RING-HC_Bre1-like"/>
    <property type="match status" value="1"/>
</dbReference>
<dbReference type="PROSITE" id="PS50089">
    <property type="entry name" value="ZF_RING_2"/>
    <property type="match status" value="1"/>
</dbReference>
<evidence type="ECO:0000256" key="9">
    <source>
        <dbReference type="ARBA" id="ARBA00022833"/>
    </source>
</evidence>
<feature type="region of interest" description="Disordered" evidence="16">
    <location>
        <begin position="188"/>
        <end position="232"/>
    </location>
</feature>
<accession>A0A1Q2ZVS7</accession>
<dbReference type="InterPro" id="IPR018957">
    <property type="entry name" value="Znf_C3HC4_RING-type"/>
</dbReference>
<dbReference type="GO" id="GO:0008270">
    <property type="term" value="F:zinc ion binding"/>
    <property type="evidence" value="ECO:0007669"/>
    <property type="project" value="UniProtKB-KW"/>
</dbReference>
<evidence type="ECO:0000256" key="11">
    <source>
        <dbReference type="ARBA" id="ARBA00023054"/>
    </source>
</evidence>
<feature type="coiled-coil region" evidence="15">
    <location>
        <begin position="553"/>
        <end position="580"/>
    </location>
</feature>
<evidence type="ECO:0000259" key="17">
    <source>
        <dbReference type="PROSITE" id="PS50089"/>
    </source>
</evidence>
<dbReference type="SMART" id="SM00184">
    <property type="entry name" value="RING"/>
    <property type="match status" value="1"/>
</dbReference>
<comment type="pathway">
    <text evidence="3 14">Protein modification; protein ubiquitination.</text>
</comment>
<dbReference type="GO" id="GO:0006950">
    <property type="term" value="P:response to stress"/>
    <property type="evidence" value="ECO:0007669"/>
    <property type="project" value="UniProtKB-ARBA"/>
</dbReference>
<name>A0A1Q2ZVS7_ZYGRO</name>
<dbReference type="GO" id="GO:0006325">
    <property type="term" value="P:chromatin organization"/>
    <property type="evidence" value="ECO:0007669"/>
    <property type="project" value="UniProtKB-KW"/>
</dbReference>
<evidence type="ECO:0000256" key="10">
    <source>
        <dbReference type="ARBA" id="ARBA00022853"/>
    </source>
</evidence>
<dbReference type="UniPathway" id="UPA00143"/>
<dbReference type="InterPro" id="IPR013087">
    <property type="entry name" value="Znf_C2H2_type"/>
</dbReference>
<evidence type="ECO:0000256" key="3">
    <source>
        <dbReference type="ARBA" id="ARBA00004906"/>
    </source>
</evidence>
<feature type="compositionally biased region" description="Basic and acidic residues" evidence="16">
    <location>
        <begin position="188"/>
        <end position="197"/>
    </location>
</feature>
<keyword evidence="6 14" id="KW-0479">Metal-binding</keyword>
<evidence type="ECO:0000256" key="16">
    <source>
        <dbReference type="SAM" id="MobiDB-lite"/>
    </source>
</evidence>
<proteinExistence type="inferred from homology"/>
<evidence type="ECO:0000256" key="1">
    <source>
        <dbReference type="ARBA" id="ARBA00000900"/>
    </source>
</evidence>
<keyword evidence="11 14" id="KW-0175">Coiled coil</keyword>